<evidence type="ECO:0000259" key="1">
    <source>
        <dbReference type="Pfam" id="PF08241"/>
    </source>
</evidence>
<gene>
    <name evidence="2" type="ORF">N5P18_07370</name>
</gene>
<keyword evidence="3" id="KW-1185">Reference proteome</keyword>
<dbReference type="Proteomes" id="UP001381003">
    <property type="component" value="Chromosome"/>
</dbReference>
<protein>
    <submittedName>
        <fullName evidence="2">Methyltransferase domain-containing protein</fullName>
    </submittedName>
</protein>
<organism evidence="2 3">
    <name type="scientific">Janibacter terrae</name>
    <dbReference type="NCBI Taxonomy" id="103817"/>
    <lineage>
        <taxon>Bacteria</taxon>
        <taxon>Bacillati</taxon>
        <taxon>Actinomycetota</taxon>
        <taxon>Actinomycetes</taxon>
        <taxon>Micrococcales</taxon>
        <taxon>Intrasporangiaceae</taxon>
        <taxon>Janibacter</taxon>
    </lineage>
</organism>
<name>A0ABZ2FK53_9MICO</name>
<dbReference type="Pfam" id="PF08241">
    <property type="entry name" value="Methyltransf_11"/>
    <property type="match status" value="1"/>
</dbReference>
<dbReference type="CDD" id="cd02440">
    <property type="entry name" value="AdoMet_MTases"/>
    <property type="match status" value="1"/>
</dbReference>
<dbReference type="InterPro" id="IPR013216">
    <property type="entry name" value="Methyltransf_11"/>
</dbReference>
<dbReference type="Gene3D" id="3.40.50.150">
    <property type="entry name" value="Vaccinia Virus protein VP39"/>
    <property type="match status" value="1"/>
</dbReference>
<dbReference type="SUPFAM" id="SSF53335">
    <property type="entry name" value="S-adenosyl-L-methionine-dependent methyltransferases"/>
    <property type="match status" value="1"/>
</dbReference>
<reference evidence="2 3" key="1">
    <citation type="submission" date="2022-09" db="EMBL/GenBank/DDBJ databases">
        <title>Complete genome sequence of Janibacter terrae strain COS04-44, PCL-degrading bacteria isolated from oil spilled coast.</title>
        <authorList>
            <person name="Park H."/>
            <person name="Kim J.Y."/>
            <person name="An S.H."/>
            <person name="Lee C.M."/>
            <person name="Weon H.-Y."/>
        </authorList>
    </citation>
    <scope>NUCLEOTIDE SEQUENCE [LARGE SCALE GENOMIC DNA]</scope>
    <source>
        <strain evidence="2 3">COS04-44</strain>
    </source>
</reference>
<proteinExistence type="predicted"/>
<dbReference type="RefSeq" id="WP_338539153.1">
    <property type="nucleotide sequence ID" value="NZ_CP104874.1"/>
</dbReference>
<keyword evidence="2" id="KW-0489">Methyltransferase</keyword>
<dbReference type="GO" id="GO:0008168">
    <property type="term" value="F:methyltransferase activity"/>
    <property type="evidence" value="ECO:0007669"/>
    <property type="project" value="UniProtKB-KW"/>
</dbReference>
<sequence>MAVNPSRVYARQFAERAAARASGPDFLVLDAGAGSAPYRDAFKDVRYESADVGATEGKDYSHITYRCDVVDIPVEDGRFDLVWCSQVLEHVREPERALREFHRILKPGGEAWLTAPFYYVEHEKPWDFYRFTQFAWQHFAETLGFEVVEIERMEGYYATLAYSLDTAAKALPLELAAQRSQMRRLADEFVELEMSDKRTDIGLSKNYQVIYRKPRG</sequence>
<dbReference type="GO" id="GO:0032259">
    <property type="term" value="P:methylation"/>
    <property type="evidence" value="ECO:0007669"/>
    <property type="project" value="UniProtKB-KW"/>
</dbReference>
<feature type="domain" description="Methyltransferase type 11" evidence="1">
    <location>
        <begin position="56"/>
        <end position="111"/>
    </location>
</feature>
<keyword evidence="2" id="KW-0808">Transferase</keyword>
<evidence type="ECO:0000313" key="2">
    <source>
        <dbReference type="EMBL" id="WWF06679.1"/>
    </source>
</evidence>
<dbReference type="EMBL" id="CP104874">
    <property type="protein sequence ID" value="WWF06679.1"/>
    <property type="molecule type" value="Genomic_DNA"/>
</dbReference>
<accession>A0ABZ2FK53</accession>
<dbReference type="InterPro" id="IPR029063">
    <property type="entry name" value="SAM-dependent_MTases_sf"/>
</dbReference>
<evidence type="ECO:0000313" key="3">
    <source>
        <dbReference type="Proteomes" id="UP001381003"/>
    </source>
</evidence>
<dbReference type="PANTHER" id="PTHR43591">
    <property type="entry name" value="METHYLTRANSFERASE"/>
    <property type="match status" value="1"/>
</dbReference>